<reference evidence="3 4" key="1">
    <citation type="submission" date="2020-08" db="EMBL/GenBank/DDBJ databases">
        <title>Winkia gen. nov., sp. nov., isolated from faeces of the Anser albifrons in China.</title>
        <authorList>
            <person name="Liu Q."/>
        </authorList>
    </citation>
    <scope>NUCLEOTIDE SEQUENCE [LARGE SCALE GENOMIC DNA]</scope>
    <source>
        <strain evidence="3 4">C62</strain>
    </source>
</reference>
<feature type="transmembrane region" description="Helical" evidence="1">
    <location>
        <begin position="20"/>
        <end position="40"/>
    </location>
</feature>
<organism evidence="3 4">
    <name type="scientific">Nanchangia anserum</name>
    <dbReference type="NCBI Taxonomy" id="2692125"/>
    <lineage>
        <taxon>Bacteria</taxon>
        <taxon>Bacillati</taxon>
        <taxon>Actinomycetota</taxon>
        <taxon>Actinomycetes</taxon>
        <taxon>Actinomycetales</taxon>
        <taxon>Actinomycetaceae</taxon>
        <taxon>Nanchangia</taxon>
    </lineage>
</organism>
<evidence type="ECO:0000313" key="3">
    <source>
        <dbReference type="EMBL" id="MBD3689571.1"/>
    </source>
</evidence>
<sequence length="296" mass="30071">MPARDRTATRTRRTWRAAYLWRAFGAAAGLGALAAAWGAFVLTRLGQVVDTVAMTATTGALPSLRGLDRVVLSLVSIPTVVGLMIAAGVIAAVRRRPALAVRAAAIIALAVASTQILKHDILWRPDVGISPAIANSLPSGHVTAAATAAVALTIVVPVRIRSLVALAGAAWTALMGIAVVLNEWHRPSDVVAAIGVVTFYALLLAPVETGTRTPRGRRVLAWAMTICVAAAVVGLVAALLTVAAATGGPAAPAGASWLADAAHAQTPATLAAATAGLASILAVATFAAWSVDRLYS</sequence>
<feature type="transmembrane region" description="Helical" evidence="1">
    <location>
        <begin position="219"/>
        <end position="248"/>
    </location>
</feature>
<gene>
    <name evidence="3" type="ORF">H8R10_04940</name>
</gene>
<dbReference type="Gene3D" id="1.20.144.10">
    <property type="entry name" value="Phosphatidic acid phosphatase type 2/haloperoxidase"/>
    <property type="match status" value="1"/>
</dbReference>
<dbReference type="InterPro" id="IPR000326">
    <property type="entry name" value="PAP2/HPO"/>
</dbReference>
<feature type="transmembrane region" description="Helical" evidence="1">
    <location>
        <begin position="190"/>
        <end position="207"/>
    </location>
</feature>
<feature type="domain" description="Phosphatidic acid phosphatase type 2/haloperoxidase" evidence="2">
    <location>
        <begin position="134"/>
        <end position="203"/>
    </location>
</feature>
<feature type="transmembrane region" description="Helical" evidence="1">
    <location>
        <begin position="99"/>
        <end position="117"/>
    </location>
</feature>
<dbReference type="SUPFAM" id="SSF48317">
    <property type="entry name" value="Acid phosphatase/Vanadium-dependent haloperoxidase"/>
    <property type="match status" value="1"/>
</dbReference>
<dbReference type="EMBL" id="JACRUO010000001">
    <property type="protein sequence ID" value="MBD3689571.1"/>
    <property type="molecule type" value="Genomic_DNA"/>
</dbReference>
<evidence type="ECO:0000313" key="4">
    <source>
        <dbReference type="Proteomes" id="UP000627538"/>
    </source>
</evidence>
<feature type="transmembrane region" description="Helical" evidence="1">
    <location>
        <begin position="70"/>
        <end position="92"/>
    </location>
</feature>
<feature type="transmembrane region" description="Helical" evidence="1">
    <location>
        <begin position="268"/>
        <end position="291"/>
    </location>
</feature>
<feature type="transmembrane region" description="Helical" evidence="1">
    <location>
        <begin position="137"/>
        <end position="156"/>
    </location>
</feature>
<keyword evidence="1" id="KW-0812">Transmembrane</keyword>
<dbReference type="InterPro" id="IPR036938">
    <property type="entry name" value="PAP2/HPO_sf"/>
</dbReference>
<dbReference type="Pfam" id="PF01569">
    <property type="entry name" value="PAP2"/>
    <property type="match status" value="1"/>
</dbReference>
<feature type="transmembrane region" description="Helical" evidence="1">
    <location>
        <begin position="163"/>
        <end position="184"/>
    </location>
</feature>
<dbReference type="RefSeq" id="WP_191071609.1">
    <property type="nucleotide sequence ID" value="NZ_JACRUO010000001.1"/>
</dbReference>
<dbReference type="Proteomes" id="UP000627538">
    <property type="component" value="Unassembled WGS sequence"/>
</dbReference>
<name>A0A8I0KNR7_9ACTO</name>
<accession>A0A8I0KNR7</accession>
<keyword evidence="1" id="KW-0472">Membrane</keyword>
<keyword evidence="4" id="KW-1185">Reference proteome</keyword>
<evidence type="ECO:0000256" key="1">
    <source>
        <dbReference type="SAM" id="Phobius"/>
    </source>
</evidence>
<evidence type="ECO:0000259" key="2">
    <source>
        <dbReference type="Pfam" id="PF01569"/>
    </source>
</evidence>
<comment type="caution">
    <text evidence="3">The sequence shown here is derived from an EMBL/GenBank/DDBJ whole genome shotgun (WGS) entry which is preliminary data.</text>
</comment>
<dbReference type="AlphaFoldDB" id="A0A8I0KNR7"/>
<protein>
    <submittedName>
        <fullName evidence="3">Phosphatase PAP2 family protein</fullName>
    </submittedName>
</protein>
<keyword evidence="1" id="KW-1133">Transmembrane helix</keyword>
<proteinExistence type="predicted"/>